<proteinExistence type="inferred from homology"/>
<dbReference type="InterPro" id="IPR000792">
    <property type="entry name" value="Tscrpt_reg_LuxR_C"/>
</dbReference>
<dbReference type="Gene3D" id="1.25.40.10">
    <property type="entry name" value="Tetratricopeptide repeat domain"/>
    <property type="match status" value="1"/>
</dbReference>
<dbReference type="SUPFAM" id="SSF52540">
    <property type="entry name" value="P-loop containing nucleoside triphosphate hydrolases"/>
    <property type="match status" value="1"/>
</dbReference>
<protein>
    <submittedName>
        <fullName evidence="7">BTAD domain-containing putative transcriptional regulator</fullName>
    </submittedName>
</protein>
<dbReference type="InterPro" id="IPR011990">
    <property type="entry name" value="TPR-like_helical_dom_sf"/>
</dbReference>
<dbReference type="PANTHER" id="PTHR35807">
    <property type="entry name" value="TRANSCRIPTIONAL REGULATOR REDD-RELATED"/>
    <property type="match status" value="1"/>
</dbReference>
<feature type="domain" description="OmpR/PhoB-type" evidence="6">
    <location>
        <begin position="14"/>
        <end position="116"/>
    </location>
</feature>
<accession>A0ABV5YMG4</accession>
<name>A0ABV5YMG4_9ACTN</name>
<keyword evidence="2" id="KW-0805">Transcription regulation</keyword>
<keyword evidence="4" id="KW-0804">Transcription</keyword>
<dbReference type="CDD" id="cd15831">
    <property type="entry name" value="BTAD"/>
    <property type="match status" value="1"/>
</dbReference>
<evidence type="ECO:0000256" key="1">
    <source>
        <dbReference type="ARBA" id="ARBA00005820"/>
    </source>
</evidence>
<dbReference type="PANTHER" id="PTHR35807:SF1">
    <property type="entry name" value="TRANSCRIPTIONAL REGULATOR REDD"/>
    <property type="match status" value="1"/>
</dbReference>
<dbReference type="Pfam" id="PF00486">
    <property type="entry name" value="Trans_reg_C"/>
    <property type="match status" value="1"/>
</dbReference>
<dbReference type="RefSeq" id="WP_378208923.1">
    <property type="nucleotide sequence ID" value="NZ_JBHLZP010000261.1"/>
</dbReference>
<feature type="DNA-binding region" description="OmpR/PhoB-type" evidence="5">
    <location>
        <begin position="14"/>
        <end position="116"/>
    </location>
</feature>
<dbReference type="InterPro" id="IPR036388">
    <property type="entry name" value="WH-like_DNA-bd_sf"/>
</dbReference>
<dbReference type="SMART" id="SM01043">
    <property type="entry name" value="BTAD"/>
    <property type="match status" value="1"/>
</dbReference>
<dbReference type="InterPro" id="IPR016032">
    <property type="entry name" value="Sig_transdc_resp-reg_C-effctor"/>
</dbReference>
<dbReference type="SMART" id="SM00862">
    <property type="entry name" value="Trans_reg_C"/>
    <property type="match status" value="1"/>
</dbReference>
<dbReference type="CDD" id="cd00383">
    <property type="entry name" value="trans_reg_C"/>
    <property type="match status" value="1"/>
</dbReference>
<keyword evidence="8" id="KW-1185">Reference proteome</keyword>
<dbReference type="SUPFAM" id="SSF48452">
    <property type="entry name" value="TPR-like"/>
    <property type="match status" value="1"/>
</dbReference>
<dbReference type="SMART" id="SM00421">
    <property type="entry name" value="HTH_LUXR"/>
    <property type="match status" value="1"/>
</dbReference>
<evidence type="ECO:0000256" key="3">
    <source>
        <dbReference type="ARBA" id="ARBA00023125"/>
    </source>
</evidence>
<evidence type="ECO:0000256" key="2">
    <source>
        <dbReference type="ARBA" id="ARBA00023015"/>
    </source>
</evidence>
<dbReference type="InterPro" id="IPR001867">
    <property type="entry name" value="OmpR/PhoB-type_DNA-bd"/>
</dbReference>
<gene>
    <name evidence="7" type="ORF">ACFFNX_29130</name>
</gene>
<organism evidence="7 8">
    <name type="scientific">Actinoallomurus acaciae</name>
    <dbReference type="NCBI Taxonomy" id="502577"/>
    <lineage>
        <taxon>Bacteria</taxon>
        <taxon>Bacillati</taxon>
        <taxon>Actinomycetota</taxon>
        <taxon>Actinomycetes</taxon>
        <taxon>Streptosporangiales</taxon>
        <taxon>Thermomonosporaceae</taxon>
        <taxon>Actinoallomurus</taxon>
    </lineage>
</organism>
<evidence type="ECO:0000259" key="6">
    <source>
        <dbReference type="PROSITE" id="PS51755"/>
    </source>
</evidence>
<reference evidence="7 8" key="1">
    <citation type="submission" date="2024-09" db="EMBL/GenBank/DDBJ databases">
        <authorList>
            <person name="Sun Q."/>
            <person name="Mori K."/>
        </authorList>
    </citation>
    <scope>NUCLEOTIDE SEQUENCE [LARGE SCALE GENOMIC DNA]</scope>
    <source>
        <strain evidence="7 8">TBRC 0563</strain>
    </source>
</reference>
<dbReference type="Proteomes" id="UP001589627">
    <property type="component" value="Unassembled WGS sequence"/>
</dbReference>
<dbReference type="SUPFAM" id="SSF46894">
    <property type="entry name" value="C-terminal effector domain of the bipartite response regulators"/>
    <property type="match status" value="2"/>
</dbReference>
<dbReference type="InterPro" id="IPR027417">
    <property type="entry name" value="P-loop_NTPase"/>
</dbReference>
<dbReference type="Gene3D" id="1.10.10.10">
    <property type="entry name" value="Winged helix-like DNA-binding domain superfamily/Winged helix DNA-binding domain"/>
    <property type="match status" value="2"/>
</dbReference>
<evidence type="ECO:0000256" key="5">
    <source>
        <dbReference type="PROSITE-ProRule" id="PRU01091"/>
    </source>
</evidence>
<dbReference type="PROSITE" id="PS51755">
    <property type="entry name" value="OMPR_PHOB"/>
    <property type="match status" value="1"/>
</dbReference>
<evidence type="ECO:0000313" key="8">
    <source>
        <dbReference type="Proteomes" id="UP001589627"/>
    </source>
</evidence>
<dbReference type="InterPro" id="IPR005158">
    <property type="entry name" value="BTAD"/>
</dbReference>
<sequence length="1161" mass="125368">MSVVTATAVRPDAGGHRAAADRGLRIRLLGPVRLIGPDGERATGSAKQRLVLAVLALHAGRVVSRQALIDAVWGEDMPDSAEDSLYTYVSRLRKVLDPYRSGRVLVTEGRGYRLDPAAVEIDVEEFARLGDLARRLGERDDPHGAADVLERALSLWHGDPLEDVQGAFASAERDRLTELRLRALEQRAAALVRCGRATEVAAELRPLVAEHPMREELTALLMLALHEQGRSAEAVEVFDRVETVLVEQQGLTPGGRLRELRERFADTADHGALACRSAARSALRRRLTGLRSGRGGVVWIEGGPGIGKSALLSAGLAGVEETGCVVFRLTAEPGVALTDLLHDVWHAATGTSAPPPTEIVGGLRELCRRGPVLLSVDDIHLLDPGGVLAWRRLVRLAADQPLLLVAAGRPEENQPCLCRSAETAEVLRLEPLDIEGVTEFVTVRTGATPGARLLDAVGCAGGNPGRLAGVLTALDSASLLVVADGRVELGAGPHDRVLREVVQRWLAALSPPGRRLVRTAALLGSECDLDDLIAVAGQPLSDLSSLLGEAAQHGFLRESGHRLAFPHTVLWDGVAQTWTPSEKPLEHREAARALDRAGALPDHVAGQLLLAALPPDDWTIRWLLAYVKTLAAESPMLAVELLNRSLDWPGMRTGSRVVLTTLLVRLLWRQGRRPLNEAAFVERTTTDPEVLTEMRLVTAHLHHDAGETALARDALRRLLGAPGLRARWRVRAESLRAQIDLAEDGDLNSARAELRRTDRGNDAFAAAHTRHALWRLRSRRGDHRAALAHAQAGIVRATHEPEAIELELGLWGDKVFSLQQLDRLEEAGRALATARALATGRGITGGAALPAAAHWYWLGRWDDAIAELEYTLYDGYHCMRSPGVFQRAQGLRAVIAGHRDDAVGLETILKRMDTGAAAYGPVDYPMVGKAIAAEQAGRPADALAILEPLLSPETTGTMAPHQYLPRLARLARDVGDRPALARAVTVCRERSASERVPARARTALWWCTGLAASDPGPVLRAADRLAGAGRRVEHAMALEDASVLLARAGDLAEAERHGRRAMGLYAEIGALWDLRRAETALGGFGIGRPDGRRPSPDRLSRTEYRVAELVAAGWSNHEIRLALSLPRDAVQDLVLGVVAKTGAGSRLAVTPDLVKRFVSHR</sequence>
<evidence type="ECO:0000313" key="7">
    <source>
        <dbReference type="EMBL" id="MFB9836243.1"/>
    </source>
</evidence>
<dbReference type="EMBL" id="JBHLZP010000261">
    <property type="protein sequence ID" value="MFB9836243.1"/>
    <property type="molecule type" value="Genomic_DNA"/>
</dbReference>
<dbReference type="Pfam" id="PF03704">
    <property type="entry name" value="BTAD"/>
    <property type="match status" value="1"/>
</dbReference>
<keyword evidence="3 5" id="KW-0238">DNA-binding</keyword>
<comment type="similarity">
    <text evidence="1">Belongs to the AfsR/DnrI/RedD regulatory family.</text>
</comment>
<dbReference type="InterPro" id="IPR051677">
    <property type="entry name" value="AfsR-DnrI-RedD_regulator"/>
</dbReference>
<comment type="caution">
    <text evidence="7">The sequence shown here is derived from an EMBL/GenBank/DDBJ whole genome shotgun (WGS) entry which is preliminary data.</text>
</comment>
<evidence type="ECO:0000256" key="4">
    <source>
        <dbReference type="ARBA" id="ARBA00023163"/>
    </source>
</evidence>